<feature type="domain" description="DUF4350" evidence="2">
    <location>
        <begin position="39"/>
        <end position="203"/>
    </location>
</feature>
<feature type="transmembrane region" description="Helical" evidence="1">
    <location>
        <begin position="12"/>
        <end position="31"/>
    </location>
</feature>
<organism evidence="3">
    <name type="scientific">freshwater metagenome</name>
    <dbReference type="NCBI Taxonomy" id="449393"/>
    <lineage>
        <taxon>unclassified sequences</taxon>
        <taxon>metagenomes</taxon>
        <taxon>ecological metagenomes</taxon>
    </lineage>
</organism>
<sequence>MTWLRDHRTSLVIGGALVVAIAVAVLLGGGARTSADLDPANPDPDGAQALARVLADQGVEVEVVRDAAALERLDGLAGSTVVVTSAGDLGRSTARRLVATAQGARIVVVDPAPGTLRALGIRVSSTRSRPAEDLAADCADPLTRDLHLDVDRATTYALDGCFSDETGSMLVQRAGLLLFGAGGAWANGQVLRGDNAALALRLLGQRERLVWYVPSLADLVADDGVSLSTLLPRWLAPGLFLAVLASGALVLWRARRLGPLASEPLPVVVRAIETTRSRGRLYRRAGDRAHAASALRTAARRRAAERLRLGVGSEPDVVVREVARHLDRPVAEIQPLLDPATPAPVTDHDLIHLANALAELDREVRRP</sequence>
<dbReference type="Pfam" id="PF14258">
    <property type="entry name" value="DUF4350"/>
    <property type="match status" value="1"/>
</dbReference>
<name>A0A6J6Q371_9ZZZZ</name>
<keyword evidence="1" id="KW-1133">Transmembrane helix</keyword>
<gene>
    <name evidence="3" type="ORF">UFOPK2579_01148</name>
</gene>
<proteinExistence type="predicted"/>
<keyword evidence="1" id="KW-0472">Membrane</keyword>
<keyword evidence="1" id="KW-0812">Transmembrane</keyword>
<evidence type="ECO:0000313" key="3">
    <source>
        <dbReference type="EMBL" id="CAB4705226.1"/>
    </source>
</evidence>
<dbReference type="InterPro" id="IPR025646">
    <property type="entry name" value="DUF4350"/>
</dbReference>
<reference evidence="3" key="1">
    <citation type="submission" date="2020-05" db="EMBL/GenBank/DDBJ databases">
        <authorList>
            <person name="Chiriac C."/>
            <person name="Salcher M."/>
            <person name="Ghai R."/>
            <person name="Kavagutti S V."/>
        </authorList>
    </citation>
    <scope>NUCLEOTIDE SEQUENCE</scope>
</reference>
<dbReference type="EMBL" id="CAEZXR010000120">
    <property type="protein sequence ID" value="CAB4705226.1"/>
    <property type="molecule type" value="Genomic_DNA"/>
</dbReference>
<evidence type="ECO:0000256" key="1">
    <source>
        <dbReference type="SAM" id="Phobius"/>
    </source>
</evidence>
<dbReference type="SUPFAM" id="SSF51735">
    <property type="entry name" value="NAD(P)-binding Rossmann-fold domains"/>
    <property type="match status" value="1"/>
</dbReference>
<dbReference type="AlphaFoldDB" id="A0A6J6Q371"/>
<dbReference type="InterPro" id="IPR036291">
    <property type="entry name" value="NAD(P)-bd_dom_sf"/>
</dbReference>
<evidence type="ECO:0000259" key="2">
    <source>
        <dbReference type="Pfam" id="PF14258"/>
    </source>
</evidence>
<protein>
    <submittedName>
        <fullName evidence="3">Unannotated protein</fullName>
    </submittedName>
</protein>
<accession>A0A6J6Q371</accession>